<dbReference type="Pfam" id="PF04212">
    <property type="entry name" value="MIT"/>
    <property type="match status" value="3"/>
</dbReference>
<feature type="domain" description="MIT" evidence="2">
    <location>
        <begin position="1"/>
        <end position="76"/>
    </location>
</feature>
<sequence>MSVSLQSALELVQKAVNLDNNGKAQEAISMYSIAIDHLRQVCNSNIDQSTKNLIDSKILEYQNRSSFLKSSAHLDYSNNNNNNNNNNNISNSNSNITFSNNNVSPPPFLNNSNGINNSGSNLVEEALKYANEAVSCESKNNIQNAIFYYRKCSELLEQASKNENDIETRLFLNQKKQEYNSRADTLSNSTGNMTNGNNNNNNNNIFSTTTTTSSSSSSITTSTGFSKNNLPFPQAEEEYSIMNQIQLSNSTTELIDLAIDCVKEAIKEDDHLNYEKAIHYYDLSVQYFQTALTGGGENNPQIRQLITEKMINSKSRSQLLKNKIQYKQNMVNNEYDSIPLSLKPGQKYKDPVRKKTVLERLSKTIKGPKNISDHWL</sequence>
<dbReference type="Proteomes" id="UP001344447">
    <property type="component" value="Unassembled WGS sequence"/>
</dbReference>
<evidence type="ECO:0000259" key="2">
    <source>
        <dbReference type="SMART" id="SM00745"/>
    </source>
</evidence>
<feature type="region of interest" description="Disordered" evidence="1">
    <location>
        <begin position="76"/>
        <end position="112"/>
    </location>
</feature>
<dbReference type="InterPro" id="IPR036181">
    <property type="entry name" value="MIT_dom_sf"/>
</dbReference>
<name>A0AAN7U614_9MYCE</name>
<dbReference type="Gene3D" id="1.20.58.80">
    <property type="entry name" value="Phosphotransferase system, lactose/cellobiose-type IIA subunit"/>
    <property type="match status" value="3"/>
</dbReference>
<dbReference type="SUPFAM" id="SSF116846">
    <property type="entry name" value="MIT domain"/>
    <property type="match status" value="3"/>
</dbReference>
<feature type="compositionally biased region" description="Low complexity" evidence="1">
    <location>
        <begin position="186"/>
        <end position="226"/>
    </location>
</feature>
<dbReference type="EMBL" id="JAVFKY010000001">
    <property type="protein sequence ID" value="KAK5582355.1"/>
    <property type="molecule type" value="Genomic_DNA"/>
</dbReference>
<feature type="region of interest" description="Disordered" evidence="1">
    <location>
        <begin position="186"/>
        <end position="227"/>
    </location>
</feature>
<dbReference type="AlphaFoldDB" id="A0AAN7U614"/>
<feature type="compositionally biased region" description="Low complexity" evidence="1">
    <location>
        <begin position="77"/>
        <end position="102"/>
    </location>
</feature>
<feature type="domain" description="MIT" evidence="2">
    <location>
        <begin position="119"/>
        <end position="196"/>
    </location>
</feature>
<dbReference type="CDD" id="cd02656">
    <property type="entry name" value="MIT"/>
    <property type="match status" value="2"/>
</dbReference>
<gene>
    <name evidence="3" type="ORF">RB653_003938</name>
</gene>
<accession>A0AAN7U614</accession>
<dbReference type="InterPro" id="IPR007330">
    <property type="entry name" value="MIT_dom"/>
</dbReference>
<organism evidence="3 4">
    <name type="scientific">Dictyostelium firmibasis</name>
    <dbReference type="NCBI Taxonomy" id="79012"/>
    <lineage>
        <taxon>Eukaryota</taxon>
        <taxon>Amoebozoa</taxon>
        <taxon>Evosea</taxon>
        <taxon>Eumycetozoa</taxon>
        <taxon>Dictyostelia</taxon>
        <taxon>Dictyosteliales</taxon>
        <taxon>Dictyosteliaceae</taxon>
        <taxon>Dictyostelium</taxon>
    </lineage>
</organism>
<dbReference type="SMART" id="SM00745">
    <property type="entry name" value="MIT"/>
    <property type="match status" value="3"/>
</dbReference>
<comment type="caution">
    <text evidence="3">The sequence shown here is derived from an EMBL/GenBank/DDBJ whole genome shotgun (WGS) entry which is preliminary data.</text>
</comment>
<feature type="domain" description="MIT" evidence="2">
    <location>
        <begin position="251"/>
        <end position="330"/>
    </location>
</feature>
<evidence type="ECO:0000313" key="4">
    <source>
        <dbReference type="Proteomes" id="UP001344447"/>
    </source>
</evidence>
<proteinExistence type="predicted"/>
<reference evidence="3 4" key="1">
    <citation type="submission" date="2023-11" db="EMBL/GenBank/DDBJ databases">
        <title>Dfirmibasis_genome.</title>
        <authorList>
            <person name="Edelbroek B."/>
            <person name="Kjellin J."/>
            <person name="Jerlstrom-Hultqvist J."/>
            <person name="Soderbom F."/>
        </authorList>
    </citation>
    <scope>NUCLEOTIDE SEQUENCE [LARGE SCALE GENOMIC DNA]</scope>
    <source>
        <strain evidence="3 4">TNS-C-14</strain>
    </source>
</reference>
<evidence type="ECO:0000313" key="3">
    <source>
        <dbReference type="EMBL" id="KAK5582355.1"/>
    </source>
</evidence>
<evidence type="ECO:0000256" key="1">
    <source>
        <dbReference type="SAM" id="MobiDB-lite"/>
    </source>
</evidence>
<protein>
    <recommendedName>
        <fullName evidence="2">MIT domain-containing protein</fullName>
    </recommendedName>
</protein>
<keyword evidence="4" id="KW-1185">Reference proteome</keyword>